<keyword evidence="9 12" id="KW-0675">Receptor</keyword>
<protein>
    <recommendedName>
        <fullName evidence="12">Taste receptor type 2</fullName>
    </recommendedName>
</protein>
<dbReference type="PANTHER" id="PTHR11394">
    <property type="entry name" value="TASTE RECEPTOR TYPE 2"/>
    <property type="match status" value="1"/>
</dbReference>
<evidence type="ECO:0000256" key="7">
    <source>
        <dbReference type="ARBA" id="ARBA00023040"/>
    </source>
</evidence>
<evidence type="ECO:0000256" key="3">
    <source>
        <dbReference type="ARBA" id="ARBA00022480"/>
    </source>
</evidence>
<keyword evidence="3 12" id="KW-0919">Taste</keyword>
<keyword evidence="4 12" id="KW-0716">Sensory transduction</keyword>
<reference evidence="14" key="3">
    <citation type="submission" date="2025-09" db="UniProtKB">
        <authorList>
            <consortium name="Ensembl"/>
        </authorList>
    </citation>
    <scope>IDENTIFICATION</scope>
</reference>
<evidence type="ECO:0000256" key="1">
    <source>
        <dbReference type="ARBA" id="ARBA00004141"/>
    </source>
</evidence>
<feature type="transmembrane region" description="Helical" evidence="13">
    <location>
        <begin position="87"/>
        <end position="111"/>
    </location>
</feature>
<evidence type="ECO:0000256" key="6">
    <source>
        <dbReference type="ARBA" id="ARBA00022989"/>
    </source>
</evidence>
<comment type="similarity">
    <text evidence="2 11">Belongs to the G-protein coupled receptor T2R family.</text>
</comment>
<evidence type="ECO:0000256" key="10">
    <source>
        <dbReference type="ARBA" id="ARBA00023224"/>
    </source>
</evidence>
<keyword evidence="10 12" id="KW-0807">Transducer</keyword>
<dbReference type="PANTHER" id="PTHR11394:SF47">
    <property type="entry name" value="TASTE RECEPTOR TYPE 2 MEMBER 40"/>
    <property type="match status" value="1"/>
</dbReference>
<evidence type="ECO:0000313" key="15">
    <source>
        <dbReference type="Proteomes" id="UP000472272"/>
    </source>
</evidence>
<name>A0A670HSC5_PODMU</name>
<dbReference type="GO" id="GO:0033038">
    <property type="term" value="F:bitter taste receptor activity"/>
    <property type="evidence" value="ECO:0007669"/>
    <property type="project" value="InterPro"/>
</dbReference>
<keyword evidence="7 12" id="KW-0297">G-protein coupled receptor</keyword>
<dbReference type="CDD" id="cd13950">
    <property type="entry name" value="7tm_TAS2R"/>
    <property type="match status" value="1"/>
</dbReference>
<evidence type="ECO:0000256" key="5">
    <source>
        <dbReference type="ARBA" id="ARBA00022692"/>
    </source>
</evidence>
<reference evidence="14 15" key="1">
    <citation type="journal article" date="2019" name="Proc. Natl. Acad. Sci. U.S.A.">
        <title>Regulatory changes in pterin and carotenoid genes underlie balanced color polymorphisms in the wall lizard.</title>
        <authorList>
            <person name="Andrade P."/>
            <person name="Pinho C."/>
            <person name="Perez I de Lanuza G."/>
            <person name="Afonso S."/>
            <person name="Brejcha J."/>
            <person name="Rubin C.J."/>
            <person name="Wallerman O."/>
            <person name="Pereira P."/>
            <person name="Sabatino S.J."/>
            <person name="Bellati A."/>
            <person name="Pellitteri-Rosa D."/>
            <person name="Bosakova Z."/>
            <person name="Bunikis I."/>
            <person name="Carretero M.A."/>
            <person name="Feiner N."/>
            <person name="Marsik P."/>
            <person name="Pauperio F."/>
            <person name="Salvi D."/>
            <person name="Soler L."/>
            <person name="While G.M."/>
            <person name="Uller T."/>
            <person name="Font E."/>
            <person name="Andersson L."/>
            <person name="Carneiro M."/>
        </authorList>
    </citation>
    <scope>NUCLEOTIDE SEQUENCE</scope>
</reference>
<evidence type="ECO:0000256" key="12">
    <source>
        <dbReference type="RuleBase" id="RU004424"/>
    </source>
</evidence>
<dbReference type="Gene3D" id="1.20.1070.10">
    <property type="entry name" value="Rhodopsin 7-helix transmembrane proteins"/>
    <property type="match status" value="1"/>
</dbReference>
<keyword evidence="15" id="KW-1185">Reference proteome</keyword>
<dbReference type="GO" id="GO:0004930">
    <property type="term" value="F:G protein-coupled receptor activity"/>
    <property type="evidence" value="ECO:0007669"/>
    <property type="project" value="UniProtKB-KW"/>
</dbReference>
<dbReference type="Proteomes" id="UP000472272">
    <property type="component" value="Chromosome 4"/>
</dbReference>
<evidence type="ECO:0000256" key="4">
    <source>
        <dbReference type="ARBA" id="ARBA00022606"/>
    </source>
</evidence>
<proteinExistence type="inferred from homology"/>
<dbReference type="AlphaFoldDB" id="A0A670HSC5"/>
<evidence type="ECO:0000313" key="14">
    <source>
        <dbReference type="Ensembl" id="ENSPMRP00000002603.1"/>
    </source>
</evidence>
<feature type="transmembrane region" description="Helical" evidence="13">
    <location>
        <begin position="20"/>
        <end position="40"/>
    </location>
</feature>
<feature type="transmembrane region" description="Helical" evidence="13">
    <location>
        <begin position="239"/>
        <end position="259"/>
    </location>
</feature>
<feature type="transmembrane region" description="Helical" evidence="13">
    <location>
        <begin position="186"/>
        <end position="209"/>
    </location>
</feature>
<accession>A0A670HSC5</accession>
<evidence type="ECO:0000256" key="11">
    <source>
        <dbReference type="RuleBase" id="RU004423"/>
    </source>
</evidence>
<dbReference type="Pfam" id="PF05296">
    <property type="entry name" value="TAS2R"/>
    <property type="match status" value="1"/>
</dbReference>
<keyword evidence="8 12" id="KW-0472">Membrane</keyword>
<evidence type="ECO:0000256" key="13">
    <source>
        <dbReference type="SAM" id="Phobius"/>
    </source>
</evidence>
<comment type="subcellular location">
    <subcellularLocation>
        <location evidence="1 12">Membrane</location>
        <topology evidence="1 12">Multi-pass membrane protein</topology>
    </subcellularLocation>
</comment>
<gene>
    <name evidence="14" type="primary">LOC114595442</name>
</gene>
<dbReference type="GeneTree" id="ENSGT01150000286961"/>
<feature type="transmembrane region" description="Helical" evidence="13">
    <location>
        <begin position="52"/>
        <end position="75"/>
    </location>
</feature>
<evidence type="ECO:0000256" key="8">
    <source>
        <dbReference type="ARBA" id="ARBA00023136"/>
    </source>
</evidence>
<keyword evidence="6 13" id="KW-1133">Transmembrane helix</keyword>
<dbReference type="InterPro" id="IPR007960">
    <property type="entry name" value="TAS2R"/>
</dbReference>
<dbReference type="GO" id="GO:0016020">
    <property type="term" value="C:membrane"/>
    <property type="evidence" value="ECO:0007669"/>
    <property type="project" value="UniProtKB-SubCell"/>
</dbReference>
<reference evidence="14" key="2">
    <citation type="submission" date="2025-08" db="UniProtKB">
        <authorList>
            <consortium name="Ensembl"/>
        </authorList>
    </citation>
    <scope>IDENTIFICATION</scope>
</reference>
<dbReference type="OMA" id="AVCPSIH"/>
<keyword evidence="5 12" id="KW-0812">Transmembrane</keyword>
<evidence type="ECO:0000256" key="9">
    <source>
        <dbReference type="ARBA" id="ARBA00023170"/>
    </source>
</evidence>
<feature type="transmembrane region" description="Helical" evidence="13">
    <location>
        <begin position="271"/>
        <end position="293"/>
    </location>
</feature>
<dbReference type="FunFam" id="1.20.1070.10:FF:000055">
    <property type="entry name" value="Taste receptor type 2"/>
    <property type="match status" value="1"/>
</dbReference>
<feature type="transmembrane region" description="Helical" evidence="13">
    <location>
        <begin position="132"/>
        <end position="153"/>
    </location>
</feature>
<organism evidence="14 15">
    <name type="scientific">Podarcis muralis</name>
    <name type="common">Wall lizard</name>
    <name type="synonym">Lacerta muralis</name>
    <dbReference type="NCBI Taxonomy" id="64176"/>
    <lineage>
        <taxon>Eukaryota</taxon>
        <taxon>Metazoa</taxon>
        <taxon>Chordata</taxon>
        <taxon>Craniata</taxon>
        <taxon>Vertebrata</taxon>
        <taxon>Euteleostomi</taxon>
        <taxon>Lepidosauria</taxon>
        <taxon>Squamata</taxon>
        <taxon>Bifurcata</taxon>
        <taxon>Unidentata</taxon>
        <taxon>Episquamata</taxon>
        <taxon>Laterata</taxon>
        <taxon>Lacertibaenia</taxon>
        <taxon>Lacertidae</taxon>
        <taxon>Podarcis</taxon>
    </lineage>
</organism>
<sequence length="319" mass="36007">SLTLQRKDLVNSVHKTLQVIIVSQGTVGMAASAFIVAVGYTDWAKRKKLPTCDVILVCLCSSRLLLQGTILHSALLPKMYQWEVIRVHYVLLVLASTACLWFAACLSMFYCAKISTFTQRYFLLIKLRVVRMVPQILLGSVLVSLISSLPFIWMDYSVHLCNSTRSFLRNATFDSPVGTISYFKGFIMFLTLAVIPLLFFVLSSTLLIASLWRHTKEMRHGAADNKDLRTDAHITAIKSLISFLMLYICSFVAEMLVGMPSCQARSRWKDYICSLVIAVCPSIHSILLILLNVRLKLALHEKRVLCHADTAFHHNPEFC</sequence>
<dbReference type="Ensembl" id="ENSPMRT00000002771.1">
    <property type="protein sequence ID" value="ENSPMRP00000002603.1"/>
    <property type="gene ID" value="ENSPMRG00000001873.1"/>
</dbReference>
<evidence type="ECO:0000256" key="2">
    <source>
        <dbReference type="ARBA" id="ARBA00007376"/>
    </source>
</evidence>
<dbReference type="SUPFAM" id="SSF81321">
    <property type="entry name" value="Family A G protein-coupled receptor-like"/>
    <property type="match status" value="1"/>
</dbReference>